<organism evidence="1 2">
    <name type="scientific">Halospina denitrificans</name>
    <dbReference type="NCBI Taxonomy" id="332522"/>
    <lineage>
        <taxon>Bacteria</taxon>
        <taxon>Pseudomonadati</taxon>
        <taxon>Pseudomonadota</taxon>
        <taxon>Gammaproteobacteria</taxon>
        <taxon>Halospina</taxon>
    </lineage>
</organism>
<dbReference type="InterPro" id="IPR010824">
    <property type="entry name" value="DUF1425"/>
</dbReference>
<name>A0A4R7K0V0_9GAMM</name>
<dbReference type="RefSeq" id="WP_133734475.1">
    <property type="nucleotide sequence ID" value="NZ_SOAX01000001.1"/>
</dbReference>
<dbReference type="Proteomes" id="UP000295830">
    <property type="component" value="Unassembled WGS sequence"/>
</dbReference>
<dbReference type="EMBL" id="SOAX01000001">
    <property type="protein sequence ID" value="TDT44046.1"/>
    <property type="molecule type" value="Genomic_DNA"/>
</dbReference>
<dbReference type="OrthoDB" id="5616034at2"/>
<sequence length="125" mass="13984">MGTQHKWLGVLLAALVLGGCASTDTPEQVYLDGGLTGWIEVQDLHVRRADSGLLEVQLTARNRLDSVILMNYRFDWLDGEGRQVQTGMSRQMPVSAAGLRHFTISGVAPKEEVTDFRLYIEERPR</sequence>
<proteinExistence type="predicted"/>
<dbReference type="CDD" id="cd09030">
    <property type="entry name" value="DUF1425"/>
    <property type="match status" value="1"/>
</dbReference>
<dbReference type="AlphaFoldDB" id="A0A4R7K0V0"/>
<dbReference type="Gene3D" id="2.60.40.3230">
    <property type="match status" value="1"/>
</dbReference>
<protein>
    <submittedName>
        <fullName evidence="1">Uncharacterized protein YcfL</fullName>
    </submittedName>
</protein>
<comment type="caution">
    <text evidence="1">The sequence shown here is derived from an EMBL/GenBank/DDBJ whole genome shotgun (WGS) entry which is preliminary data.</text>
</comment>
<dbReference type="InterPro" id="IPR038483">
    <property type="entry name" value="YcfL-like_sf"/>
</dbReference>
<accession>A0A4R7K0V0</accession>
<evidence type="ECO:0000313" key="2">
    <source>
        <dbReference type="Proteomes" id="UP000295830"/>
    </source>
</evidence>
<dbReference type="Pfam" id="PF07233">
    <property type="entry name" value="DUF1425"/>
    <property type="match status" value="1"/>
</dbReference>
<keyword evidence="2" id="KW-1185">Reference proteome</keyword>
<evidence type="ECO:0000313" key="1">
    <source>
        <dbReference type="EMBL" id="TDT44046.1"/>
    </source>
</evidence>
<reference evidence="1 2" key="1">
    <citation type="submission" date="2019-03" db="EMBL/GenBank/DDBJ databases">
        <title>Genomic Encyclopedia of Type Strains, Phase IV (KMG-IV): sequencing the most valuable type-strain genomes for metagenomic binning, comparative biology and taxonomic classification.</title>
        <authorList>
            <person name="Goeker M."/>
        </authorList>
    </citation>
    <scope>NUCLEOTIDE SEQUENCE [LARGE SCALE GENOMIC DNA]</scope>
    <source>
        <strain evidence="1 2">DSM 15505</strain>
    </source>
</reference>
<gene>
    <name evidence="1" type="ORF">DES49_0145</name>
</gene>
<dbReference type="PROSITE" id="PS51257">
    <property type="entry name" value="PROKAR_LIPOPROTEIN"/>
    <property type="match status" value="1"/>
</dbReference>